<proteinExistence type="predicted"/>
<name>A0A820BCX5_9BILA</name>
<protein>
    <submittedName>
        <fullName evidence="1">Uncharacterized protein</fullName>
    </submittedName>
</protein>
<organism evidence="1 2">
    <name type="scientific">Rotaria sordida</name>
    <dbReference type="NCBI Taxonomy" id="392033"/>
    <lineage>
        <taxon>Eukaryota</taxon>
        <taxon>Metazoa</taxon>
        <taxon>Spiralia</taxon>
        <taxon>Gnathifera</taxon>
        <taxon>Rotifera</taxon>
        <taxon>Eurotatoria</taxon>
        <taxon>Bdelloidea</taxon>
        <taxon>Philodinida</taxon>
        <taxon>Philodinidae</taxon>
        <taxon>Rotaria</taxon>
    </lineage>
</organism>
<evidence type="ECO:0000313" key="2">
    <source>
        <dbReference type="Proteomes" id="UP000663823"/>
    </source>
</evidence>
<accession>A0A820BCX5</accession>
<gene>
    <name evidence="1" type="ORF">OTI717_LOCUS38412</name>
</gene>
<sequence length="75" mass="8645">MIIKKFKAIIDLLTYAGADIADYFNITSYITNNTNIISYLGWKYILPSDYNPSYCLDPPQSIHSIVANLFMRTFK</sequence>
<evidence type="ECO:0000313" key="1">
    <source>
        <dbReference type="EMBL" id="CAF4197034.1"/>
    </source>
</evidence>
<comment type="caution">
    <text evidence="1">The sequence shown here is derived from an EMBL/GenBank/DDBJ whole genome shotgun (WGS) entry which is preliminary data.</text>
</comment>
<dbReference type="EMBL" id="CAJOAX010020841">
    <property type="protein sequence ID" value="CAF4197034.1"/>
    <property type="molecule type" value="Genomic_DNA"/>
</dbReference>
<dbReference type="Proteomes" id="UP000663823">
    <property type="component" value="Unassembled WGS sequence"/>
</dbReference>
<reference evidence="1" key="1">
    <citation type="submission" date="2021-02" db="EMBL/GenBank/DDBJ databases">
        <authorList>
            <person name="Nowell W R."/>
        </authorList>
    </citation>
    <scope>NUCLEOTIDE SEQUENCE</scope>
</reference>
<dbReference type="AlphaFoldDB" id="A0A820BCX5"/>